<dbReference type="EMBL" id="VOQF01000009">
    <property type="protein sequence ID" value="TXC89585.1"/>
    <property type="molecule type" value="Genomic_DNA"/>
</dbReference>
<dbReference type="OrthoDB" id="5678128at2"/>
<keyword evidence="2" id="KW-0378">Hydrolase</keyword>
<accession>A0A5C6W1F4</accession>
<reference evidence="2 3" key="1">
    <citation type="journal article" date="2005" name="Int. J. Syst. Evol. Microbiol.">
        <title>Bacillus litoralis sp. nov., isolated from a tidal flat of the Yellow Sea in Korea.</title>
        <authorList>
            <person name="Yoon J.H."/>
            <person name="Oh T.K."/>
        </authorList>
    </citation>
    <scope>NUCLEOTIDE SEQUENCE [LARGE SCALE GENOMIC DNA]</scope>
    <source>
        <strain evidence="2 3">SW-211</strain>
    </source>
</reference>
<dbReference type="RefSeq" id="WP_146949850.1">
    <property type="nucleotide sequence ID" value="NZ_VOQF01000009.1"/>
</dbReference>
<name>A0A5C6W1F4_9BACI</name>
<protein>
    <submittedName>
        <fullName evidence="2">HNH endonuclease</fullName>
    </submittedName>
</protein>
<dbReference type="Proteomes" id="UP000321363">
    <property type="component" value="Unassembled WGS sequence"/>
</dbReference>
<sequence length="382" mass="43704">MTTSTLPHFVIKNNYQKSSGHYSDFLTHEVLRDICFRITGVEDFIVDFVDEVNVGKLALLEYQNTSSYVLIPDLEVDGRNAYFQSFPTSLVSYYANPSTNKNIYFYFLPFTGNNDTNYYRFLYRLMATAGVQFLNTTDYLQNEISPFTTVEDIIAGREINRNRNKSNKSTYITKNTDNVVEIFGKTYGANKKETTLLCLALSNLLNDQAKLYIICEQDLTNLPAPDLAVIVALGKIEVIQTTLTMERRELEENNDLRSPHFIYNLLDKLGPKKCALCECDIPQLIQGAHIWPVASIKQEHQLTLEEKLDHTTNRDNGIWLCANHHKLFDEDLLIIETSGEIKFSDKIAESSLTYLTNTTSKLVLEPAIGNEQVEFYISKRYS</sequence>
<dbReference type="GO" id="GO:0004519">
    <property type="term" value="F:endonuclease activity"/>
    <property type="evidence" value="ECO:0007669"/>
    <property type="project" value="UniProtKB-KW"/>
</dbReference>
<dbReference type="Pfam" id="PF13391">
    <property type="entry name" value="HNH_2"/>
    <property type="match status" value="1"/>
</dbReference>
<gene>
    <name evidence="2" type="ORF">FS935_17050</name>
</gene>
<evidence type="ECO:0000259" key="1">
    <source>
        <dbReference type="Pfam" id="PF13391"/>
    </source>
</evidence>
<organism evidence="2 3">
    <name type="scientific">Metabacillus litoralis</name>
    <dbReference type="NCBI Taxonomy" id="152268"/>
    <lineage>
        <taxon>Bacteria</taxon>
        <taxon>Bacillati</taxon>
        <taxon>Bacillota</taxon>
        <taxon>Bacilli</taxon>
        <taxon>Bacillales</taxon>
        <taxon>Bacillaceae</taxon>
        <taxon>Metabacillus</taxon>
    </lineage>
</organism>
<keyword evidence="2" id="KW-0255">Endonuclease</keyword>
<keyword evidence="2" id="KW-0540">Nuclease</keyword>
<keyword evidence="3" id="KW-1185">Reference proteome</keyword>
<evidence type="ECO:0000313" key="3">
    <source>
        <dbReference type="Proteomes" id="UP000321363"/>
    </source>
</evidence>
<feature type="domain" description="HNH nuclease" evidence="1">
    <location>
        <begin position="274"/>
        <end position="335"/>
    </location>
</feature>
<comment type="caution">
    <text evidence="2">The sequence shown here is derived from an EMBL/GenBank/DDBJ whole genome shotgun (WGS) entry which is preliminary data.</text>
</comment>
<dbReference type="InterPro" id="IPR003615">
    <property type="entry name" value="HNH_nuc"/>
</dbReference>
<proteinExistence type="predicted"/>
<dbReference type="AlphaFoldDB" id="A0A5C6W1F4"/>
<evidence type="ECO:0000313" key="2">
    <source>
        <dbReference type="EMBL" id="TXC89585.1"/>
    </source>
</evidence>